<comment type="subcellular location">
    <subcellularLocation>
        <location evidence="1">Secreted</location>
        <location evidence="1">Cell wall</location>
    </subcellularLocation>
</comment>
<dbReference type="AlphaFoldDB" id="A0A1S1NQL9"/>
<evidence type="ECO:0000256" key="1">
    <source>
        <dbReference type="ARBA" id="ARBA00004191"/>
    </source>
</evidence>
<dbReference type="EMBL" id="MLQM01000001">
    <property type="protein sequence ID" value="OHV06939.1"/>
    <property type="molecule type" value="Genomic_DNA"/>
</dbReference>
<keyword evidence="3" id="KW-0134">Cell wall</keyword>
<dbReference type="PANTHER" id="PTHR42879:SF2">
    <property type="entry name" value="3-OXOACYL-[ACYL-CARRIER-PROTEIN] REDUCTASE FABG"/>
    <property type="match status" value="1"/>
</dbReference>
<dbReference type="NCBIfam" id="NF009466">
    <property type="entry name" value="PRK12826.1-2"/>
    <property type="match status" value="1"/>
</dbReference>
<evidence type="ECO:0000256" key="5">
    <source>
        <dbReference type="ARBA" id="ARBA00040781"/>
    </source>
</evidence>
<sequence>MSISFDFSGRTVIVTGAAQGIGHGIARLFAAAGARVAAFDLDPNALRSAWGERSDTVAPLAVDVADPDTVTDAVDDVAAWAGGVDIAVNNAGIARDSVVWKLSETHWQRVLDVHLGGTFHITRAAIPYMRGGGFGRIINVTSYTGMHGNVGQANYAAAKAGIIGFTKTVAKEVARFGITVNAISPNAATAMVAQVPPDKLVELTAAIPLGRFAEAEEMAPAVAFLASEEAGYITGTVLSVDGGMSM</sequence>
<evidence type="ECO:0000313" key="10">
    <source>
        <dbReference type="Proteomes" id="UP000179734"/>
    </source>
</evidence>
<dbReference type="InterPro" id="IPR050259">
    <property type="entry name" value="SDR"/>
</dbReference>
<dbReference type="InterPro" id="IPR020904">
    <property type="entry name" value="Sc_DH/Rdtase_CS"/>
</dbReference>
<dbReference type="PRINTS" id="PR00080">
    <property type="entry name" value="SDRFAMILY"/>
</dbReference>
<dbReference type="Gene3D" id="3.40.50.720">
    <property type="entry name" value="NAD(P)-binding Rossmann-like Domain"/>
    <property type="match status" value="1"/>
</dbReference>
<reference evidence="8 10" key="1">
    <citation type="submission" date="2016-10" db="EMBL/GenBank/DDBJ databases">
        <title>Genome sequence of Mycobacterium talmonii.</title>
        <authorList>
            <person name="Greninger A.L."/>
            <person name="Elliott B."/>
            <person name="Vasireddy S."/>
            <person name="Vasireddy R."/>
        </authorList>
    </citation>
    <scope>NUCLEOTIDE SEQUENCE [LARGE SCALE GENOMIC DNA]</scope>
    <source>
        <strain evidence="8">MO-5499</strain>
        <strain evidence="10">NE-TNMC-100812</strain>
    </source>
</reference>
<dbReference type="PRINTS" id="PR00081">
    <property type="entry name" value="GDHRDH"/>
</dbReference>
<protein>
    <recommendedName>
        <fullName evidence="5">3-oxoacyl-[acyl-carrier-protein] reductase MabA</fullName>
    </recommendedName>
</protein>
<gene>
    <name evidence="9" type="primary">fabG_8</name>
    <name evidence="8" type="ORF">BKN37_00430</name>
    <name evidence="9" type="ORF">C1Y40_01848</name>
</gene>
<evidence type="ECO:0000256" key="2">
    <source>
        <dbReference type="ARBA" id="ARBA00006484"/>
    </source>
</evidence>
<dbReference type="GO" id="GO:0032787">
    <property type="term" value="P:monocarboxylic acid metabolic process"/>
    <property type="evidence" value="ECO:0007669"/>
    <property type="project" value="UniProtKB-ARBA"/>
</dbReference>
<dbReference type="EMBL" id="PPEA01000254">
    <property type="protein sequence ID" value="PQM48025.1"/>
    <property type="molecule type" value="Genomic_DNA"/>
</dbReference>
<dbReference type="Pfam" id="PF13561">
    <property type="entry name" value="adh_short_C2"/>
    <property type="match status" value="1"/>
</dbReference>
<name>A0A1S1NQL9_9MYCO</name>
<dbReference type="Proteomes" id="UP000238296">
    <property type="component" value="Unassembled WGS sequence"/>
</dbReference>
<dbReference type="GO" id="GO:0004316">
    <property type="term" value="F:3-oxoacyl-[acyl-carrier-protein] reductase (NADPH) activity"/>
    <property type="evidence" value="ECO:0007669"/>
    <property type="project" value="UniProtKB-EC"/>
</dbReference>
<proteinExistence type="inferred from homology"/>
<dbReference type="FunFam" id="3.40.50.720:FF:000173">
    <property type="entry name" value="3-oxoacyl-[acyl-carrier protein] reductase"/>
    <property type="match status" value="1"/>
</dbReference>
<evidence type="ECO:0000256" key="6">
    <source>
        <dbReference type="ARBA" id="ARBA00047400"/>
    </source>
</evidence>
<feature type="domain" description="Ketoreductase" evidence="7">
    <location>
        <begin position="10"/>
        <end position="195"/>
    </location>
</feature>
<evidence type="ECO:0000256" key="3">
    <source>
        <dbReference type="ARBA" id="ARBA00022512"/>
    </source>
</evidence>
<dbReference type="SMART" id="SM00822">
    <property type="entry name" value="PKS_KR"/>
    <property type="match status" value="1"/>
</dbReference>
<dbReference type="RefSeq" id="WP_071019424.1">
    <property type="nucleotide sequence ID" value="NZ_MLQM01000001.1"/>
</dbReference>
<accession>A0A1S1NQL9</accession>
<reference evidence="9 11" key="2">
    <citation type="journal article" date="2017" name="Int. J. Syst. Evol. Microbiol.">
        <title>Mycobacterium talmoniae sp. nov., a slowly growing mycobacterium isolated from human respiratory samples.</title>
        <authorList>
            <person name="Davidson R.M."/>
            <person name="DeGroote M.A."/>
            <person name="Marola J.L."/>
            <person name="Buss S."/>
            <person name="Jones V."/>
            <person name="McNeil M.R."/>
            <person name="Freifeld A.G."/>
            <person name="Elaine Epperson L."/>
            <person name="Hasan N.A."/>
            <person name="Jackson M."/>
            <person name="Iwen P.C."/>
            <person name="Salfinger M."/>
            <person name="Strong M."/>
        </authorList>
    </citation>
    <scope>NUCLEOTIDE SEQUENCE [LARGE SCALE GENOMIC DNA]</scope>
    <source>
        <strain evidence="9 11">ATCC BAA-2683</strain>
    </source>
</reference>
<dbReference type="SUPFAM" id="SSF51735">
    <property type="entry name" value="NAD(P)-binding Rossmann-fold domains"/>
    <property type="match status" value="1"/>
</dbReference>
<comment type="caution">
    <text evidence="8">The sequence shown here is derived from an EMBL/GenBank/DDBJ whole genome shotgun (WGS) entry which is preliminary data.</text>
</comment>
<comment type="catalytic activity">
    <reaction evidence="6">
        <text>a (3R)-hydroxyacyl-[ACP] + NADP(+) = a 3-oxoacyl-[ACP] + NADPH + H(+)</text>
        <dbReference type="Rhea" id="RHEA:17397"/>
        <dbReference type="Rhea" id="RHEA-COMP:9916"/>
        <dbReference type="Rhea" id="RHEA-COMP:9945"/>
        <dbReference type="ChEBI" id="CHEBI:15378"/>
        <dbReference type="ChEBI" id="CHEBI:57783"/>
        <dbReference type="ChEBI" id="CHEBI:58349"/>
        <dbReference type="ChEBI" id="CHEBI:78776"/>
        <dbReference type="ChEBI" id="CHEBI:78827"/>
        <dbReference type="EC" id="1.1.1.100"/>
    </reaction>
    <physiologicalReaction direction="right-to-left" evidence="6">
        <dbReference type="Rhea" id="RHEA:17399"/>
    </physiologicalReaction>
</comment>
<comment type="similarity">
    <text evidence="2">Belongs to the short-chain dehydrogenases/reductases (SDR) family.</text>
</comment>
<dbReference type="PANTHER" id="PTHR42879">
    <property type="entry name" value="3-OXOACYL-(ACYL-CARRIER-PROTEIN) REDUCTASE"/>
    <property type="match status" value="1"/>
</dbReference>
<reference evidence="9" key="3">
    <citation type="submission" date="2018-01" db="EMBL/GenBank/DDBJ databases">
        <authorList>
            <person name="Gaut B.S."/>
            <person name="Morton B.R."/>
            <person name="Clegg M.T."/>
            <person name="Duvall M.R."/>
        </authorList>
    </citation>
    <scope>NUCLEOTIDE SEQUENCE</scope>
    <source>
        <strain evidence="9">ATCC BAA-2683</strain>
    </source>
</reference>
<evidence type="ECO:0000259" key="7">
    <source>
        <dbReference type="SMART" id="SM00822"/>
    </source>
</evidence>
<keyword evidence="4 9" id="KW-0560">Oxidoreductase</keyword>
<dbReference type="Proteomes" id="UP000179734">
    <property type="component" value="Unassembled WGS sequence"/>
</dbReference>
<evidence type="ECO:0000313" key="9">
    <source>
        <dbReference type="EMBL" id="PQM48025.1"/>
    </source>
</evidence>
<evidence type="ECO:0000256" key="4">
    <source>
        <dbReference type="ARBA" id="ARBA00023002"/>
    </source>
</evidence>
<dbReference type="PROSITE" id="PS00061">
    <property type="entry name" value="ADH_SHORT"/>
    <property type="match status" value="1"/>
</dbReference>
<dbReference type="InterPro" id="IPR036291">
    <property type="entry name" value="NAD(P)-bd_dom_sf"/>
</dbReference>
<keyword evidence="3" id="KW-0964">Secreted</keyword>
<dbReference type="InterPro" id="IPR002347">
    <property type="entry name" value="SDR_fam"/>
</dbReference>
<keyword evidence="10" id="KW-1185">Reference proteome</keyword>
<evidence type="ECO:0000313" key="11">
    <source>
        <dbReference type="Proteomes" id="UP000238296"/>
    </source>
</evidence>
<dbReference type="InterPro" id="IPR057326">
    <property type="entry name" value="KR_dom"/>
</dbReference>
<organism evidence="8 10">
    <name type="scientific">Mycobacterium talmoniae</name>
    <dbReference type="NCBI Taxonomy" id="1858794"/>
    <lineage>
        <taxon>Bacteria</taxon>
        <taxon>Bacillati</taxon>
        <taxon>Actinomycetota</taxon>
        <taxon>Actinomycetes</taxon>
        <taxon>Mycobacteriales</taxon>
        <taxon>Mycobacteriaceae</taxon>
        <taxon>Mycobacterium</taxon>
    </lineage>
</organism>
<evidence type="ECO:0000313" key="8">
    <source>
        <dbReference type="EMBL" id="OHV06939.1"/>
    </source>
</evidence>